<reference evidence="3" key="1">
    <citation type="journal article" date="2014" name="Front. Microbiol.">
        <title>High frequency of phylogenetically diverse reductive dehalogenase-homologous genes in deep subseafloor sedimentary metagenomes.</title>
        <authorList>
            <person name="Kawai M."/>
            <person name="Futagami T."/>
            <person name="Toyoda A."/>
            <person name="Takaki Y."/>
            <person name="Nishi S."/>
            <person name="Hori S."/>
            <person name="Arai W."/>
            <person name="Tsubouchi T."/>
            <person name="Morono Y."/>
            <person name="Uchiyama I."/>
            <person name="Ito T."/>
            <person name="Fujiyama A."/>
            <person name="Inagaki F."/>
            <person name="Takami H."/>
        </authorList>
    </citation>
    <scope>NUCLEOTIDE SEQUENCE</scope>
    <source>
        <strain evidence="3">Expedition CK06-06</strain>
    </source>
</reference>
<keyword evidence="1" id="KW-0472">Membrane</keyword>
<evidence type="ECO:0000313" key="3">
    <source>
        <dbReference type="EMBL" id="GAF99369.1"/>
    </source>
</evidence>
<sequence>AQEQFGRLGSLNIIVKTVKPPEEQDASEQSESMVEYGVTYADAERFRNSIPGVEVIVPNRRISQRAWYRNRKVAVEVIGTVPWLPEASPIQLQRGRFLSSIDMDHKQGICVVDERIVEALFTFDDPLGQDVKIASDYYRVVGIVSAESPVPATRGSENGVARVQSQGGANVGSIYVPLTAVKDRFGEITIQISGESGGNIEKVELQEIIIKVGAMDNVLPTRDIVDTLLSRFHEKNDYQIVVPLELLRQAKRTQRIFSIVLGSIAAISLLVGGIGIMNIM</sequence>
<evidence type="ECO:0000259" key="2">
    <source>
        <dbReference type="Pfam" id="PF12704"/>
    </source>
</evidence>
<gene>
    <name evidence="3" type="ORF">S01H1_20393</name>
</gene>
<dbReference type="GO" id="GO:0022857">
    <property type="term" value="F:transmembrane transporter activity"/>
    <property type="evidence" value="ECO:0007669"/>
    <property type="project" value="TreeGrafter"/>
</dbReference>
<feature type="domain" description="MacB-like periplasmic core" evidence="2">
    <location>
        <begin position="3"/>
        <end position="203"/>
    </location>
</feature>
<name>X0U1G4_9ZZZZ</name>
<dbReference type="PANTHER" id="PTHR30572:SF4">
    <property type="entry name" value="ABC TRANSPORTER PERMEASE YTRF"/>
    <property type="match status" value="1"/>
</dbReference>
<dbReference type="Pfam" id="PF12704">
    <property type="entry name" value="MacB_PCD"/>
    <property type="match status" value="1"/>
</dbReference>
<dbReference type="InterPro" id="IPR050250">
    <property type="entry name" value="Macrolide_Exporter_MacB"/>
</dbReference>
<comment type="caution">
    <text evidence="3">The sequence shown here is derived from an EMBL/GenBank/DDBJ whole genome shotgun (WGS) entry which is preliminary data.</text>
</comment>
<dbReference type="EMBL" id="BARS01011153">
    <property type="protein sequence ID" value="GAF99369.1"/>
    <property type="molecule type" value="Genomic_DNA"/>
</dbReference>
<feature type="non-terminal residue" evidence="3">
    <location>
        <position position="1"/>
    </location>
</feature>
<feature type="non-terminal residue" evidence="3">
    <location>
        <position position="280"/>
    </location>
</feature>
<dbReference type="GO" id="GO:0005886">
    <property type="term" value="C:plasma membrane"/>
    <property type="evidence" value="ECO:0007669"/>
    <property type="project" value="TreeGrafter"/>
</dbReference>
<dbReference type="InterPro" id="IPR025857">
    <property type="entry name" value="MacB_PCD"/>
</dbReference>
<proteinExistence type="predicted"/>
<dbReference type="AlphaFoldDB" id="X0U1G4"/>
<protein>
    <recommendedName>
        <fullName evidence="2">MacB-like periplasmic core domain-containing protein</fullName>
    </recommendedName>
</protein>
<feature type="transmembrane region" description="Helical" evidence="1">
    <location>
        <begin position="256"/>
        <end position="279"/>
    </location>
</feature>
<organism evidence="3">
    <name type="scientific">marine sediment metagenome</name>
    <dbReference type="NCBI Taxonomy" id="412755"/>
    <lineage>
        <taxon>unclassified sequences</taxon>
        <taxon>metagenomes</taxon>
        <taxon>ecological metagenomes</taxon>
    </lineage>
</organism>
<accession>X0U1G4</accession>
<keyword evidence="1" id="KW-0812">Transmembrane</keyword>
<keyword evidence="1" id="KW-1133">Transmembrane helix</keyword>
<evidence type="ECO:0000256" key="1">
    <source>
        <dbReference type="SAM" id="Phobius"/>
    </source>
</evidence>
<dbReference type="PANTHER" id="PTHR30572">
    <property type="entry name" value="MEMBRANE COMPONENT OF TRANSPORTER-RELATED"/>
    <property type="match status" value="1"/>
</dbReference>